<sequence>MLILWALAVIPGAVALTTRQPRESSSYAVLNDTFTIQGHPDLVVPHGSREAVAQGLCDDRGFDENPPAPLPQRATAEDLEFQPALDFDTDSCYNVPAIGPDGHIDRGRSRHETNTEGCRDEFDLDHSNVYSRQRCNNGWCAYLYDYFFEKDIGDRICIGHQYDWEHLQVWTKNGVPQFGCVSAHGKYDARLWKDIPKEGNHMKAVYNKDGAIGTHYFRFSMGAGDEPPENHKHVWWRSWLVSYNGFPSVELRNKLVAYDFGAADIAISDAAFPSNLESCASSIKDQFPDFKFDYKLDQGSPGCHQKRYIISRANSGHFLAGKTIVIAGAGIAGLAFAIGIRKQWNLELEPPTTILCDRDSRDLATWRRRENYTVSITGYNEAGGLVAPEKLGLIDAVLSKAVAGLNGTGSFTIWGPNWSHRFHSQRHPIAGLPTASIRIVRKELRRVLIDAWESTEHSSIQWNSQCTNVERTQNNRLRVYLKSKHEASEEAHADCDMLIAADGANSKRRGILRPDHGLRYTGAVLRGGLASSPEGVPNTGVTCFVSPVNQSTVLWAVENLEEQPTKELAREATREQRRAVSNDGAKLGRVFQEPFPTMAKRTDSQ</sequence>
<gene>
    <name evidence="3" type="ORF">ED733_006827</name>
</gene>
<feature type="region of interest" description="Disordered" evidence="1">
    <location>
        <begin position="567"/>
        <end position="605"/>
    </location>
</feature>
<evidence type="ECO:0000256" key="1">
    <source>
        <dbReference type="SAM" id="MobiDB-lite"/>
    </source>
</evidence>
<comment type="caution">
    <text evidence="3">The sequence shown here is derived from an EMBL/GenBank/DDBJ whole genome shotgun (WGS) entry which is preliminary data.</text>
</comment>
<feature type="chain" id="PRO_5022998850" evidence="2">
    <location>
        <begin position="16"/>
        <end position="605"/>
    </location>
</feature>
<dbReference type="Pfam" id="PF05630">
    <property type="entry name" value="NPP1"/>
    <property type="match status" value="1"/>
</dbReference>
<dbReference type="Proteomes" id="UP000317257">
    <property type="component" value="Unassembled WGS sequence"/>
</dbReference>
<dbReference type="InterPro" id="IPR008701">
    <property type="entry name" value="NPP1"/>
</dbReference>
<evidence type="ECO:0000256" key="2">
    <source>
        <dbReference type="SAM" id="SignalP"/>
    </source>
</evidence>
<evidence type="ECO:0000313" key="3">
    <source>
        <dbReference type="EMBL" id="TWU77452.1"/>
    </source>
</evidence>
<reference evidence="4" key="1">
    <citation type="submission" date="2018-12" db="EMBL/GenBank/DDBJ databases">
        <title>The complete genome of Metarhizium rileyi, a key fungal pathogen of Lepidoptera.</title>
        <authorList>
            <person name="Binneck E."/>
            <person name="Lastra C.C.L."/>
            <person name="Sosa-Gomez D.R."/>
        </authorList>
    </citation>
    <scope>NUCLEOTIDE SEQUENCE [LARGE SCALE GENOMIC DNA]</scope>
    <source>
        <strain evidence="4">Cep018-CH2</strain>
    </source>
</reference>
<dbReference type="Gene3D" id="3.50.50.60">
    <property type="entry name" value="FAD/NAD(P)-binding domain"/>
    <property type="match status" value="1"/>
</dbReference>
<name>A0A5C6GI21_METRR</name>
<proteinExistence type="predicted"/>
<dbReference type="InterPro" id="IPR036188">
    <property type="entry name" value="FAD/NAD-bd_sf"/>
</dbReference>
<dbReference type="PANTHER" id="PTHR33657">
    <property type="entry name" value="DOMAIN PROTEIN, PUTATIVE (AFU_ORTHOLOGUE AFUA_5G00600)-RELATED"/>
    <property type="match status" value="1"/>
</dbReference>
<dbReference type="SUPFAM" id="SSF51905">
    <property type="entry name" value="FAD/NAD(P)-binding domain"/>
    <property type="match status" value="1"/>
</dbReference>
<keyword evidence="2" id="KW-0732">Signal</keyword>
<dbReference type="EMBL" id="SBHS01000003">
    <property type="protein sequence ID" value="TWU77452.1"/>
    <property type="molecule type" value="Genomic_DNA"/>
</dbReference>
<feature type="compositionally biased region" description="Basic and acidic residues" evidence="1">
    <location>
        <begin position="567"/>
        <end position="580"/>
    </location>
</feature>
<dbReference type="PANTHER" id="PTHR33657:SF6">
    <property type="entry name" value="SECRETED PROTEIN"/>
    <property type="match status" value="1"/>
</dbReference>
<feature type="signal peptide" evidence="2">
    <location>
        <begin position="1"/>
        <end position="15"/>
    </location>
</feature>
<organism evidence="3 4">
    <name type="scientific">Metarhizium rileyi (strain RCEF 4871)</name>
    <name type="common">Nomuraea rileyi</name>
    <dbReference type="NCBI Taxonomy" id="1649241"/>
    <lineage>
        <taxon>Eukaryota</taxon>
        <taxon>Fungi</taxon>
        <taxon>Dikarya</taxon>
        <taxon>Ascomycota</taxon>
        <taxon>Pezizomycotina</taxon>
        <taxon>Sordariomycetes</taxon>
        <taxon>Hypocreomycetidae</taxon>
        <taxon>Hypocreales</taxon>
        <taxon>Clavicipitaceae</taxon>
        <taxon>Metarhizium</taxon>
    </lineage>
</organism>
<dbReference type="AlphaFoldDB" id="A0A5C6GI21"/>
<accession>A0A5C6GI21</accession>
<evidence type="ECO:0000313" key="4">
    <source>
        <dbReference type="Proteomes" id="UP000317257"/>
    </source>
</evidence>
<protein>
    <submittedName>
        <fullName evidence="3">Uncharacterized protein</fullName>
    </submittedName>
</protein>